<dbReference type="Proteomes" id="UP001166585">
    <property type="component" value="Unassembled WGS sequence"/>
</dbReference>
<name>A0ABS5R8X0_9HYPH</name>
<dbReference type="EMBL" id="JAHCQH010000017">
    <property type="protein sequence ID" value="MBS9477967.1"/>
    <property type="molecule type" value="Genomic_DNA"/>
</dbReference>
<sequence>MLIGILAGLMTGALWGLAFIAPRVVEPFTALDISVIRYLIFGIVSVALMAIPLFRPTGMSRRMLLTGLVLGAVGTFGYFLAISYAVLLAGAVLPPLITGTAPVLLAIAANFRERSLPWRRLAVPLCLIAAGLGVVNVASLQEAPSGEVGNLLVGVALSVFALVMWIAYGMVNAVVMRAPDAPDALRWTGVQGVGCGALALMLLPFISSGPAMLDLAAPATQNFFLWALMMGVVTSWLGTYGWVVASERLPMALSAQLIVAETVFGLGYGLAFEQRLPSVPEAVGALLQLVGVVVAVAIFARRRILTPEPGTP</sequence>
<proteinExistence type="predicted"/>
<evidence type="ECO:0000313" key="3">
    <source>
        <dbReference type="Proteomes" id="UP001166585"/>
    </source>
</evidence>
<keyword evidence="3" id="KW-1185">Reference proteome</keyword>
<keyword evidence="1" id="KW-0812">Transmembrane</keyword>
<feature type="transmembrane region" description="Helical" evidence="1">
    <location>
        <begin position="121"/>
        <end position="139"/>
    </location>
</feature>
<dbReference type="RefSeq" id="WP_213755805.1">
    <property type="nucleotide sequence ID" value="NZ_JAHCQH010000017.1"/>
</dbReference>
<organism evidence="2 3">
    <name type="scientific">Ancylobacter radicis</name>
    <dbReference type="NCBI Taxonomy" id="2836179"/>
    <lineage>
        <taxon>Bacteria</taxon>
        <taxon>Pseudomonadati</taxon>
        <taxon>Pseudomonadota</taxon>
        <taxon>Alphaproteobacteria</taxon>
        <taxon>Hyphomicrobiales</taxon>
        <taxon>Xanthobacteraceae</taxon>
        <taxon>Ancylobacter</taxon>
    </lineage>
</organism>
<accession>A0ABS5R8X0</accession>
<feature type="transmembrane region" description="Helical" evidence="1">
    <location>
        <begin position="151"/>
        <end position="175"/>
    </location>
</feature>
<protein>
    <submittedName>
        <fullName evidence="2">DMT family transporter</fullName>
    </submittedName>
</protein>
<gene>
    <name evidence="2" type="ORF">KIP89_12705</name>
</gene>
<reference evidence="2" key="1">
    <citation type="submission" date="2021-05" db="EMBL/GenBank/DDBJ databases">
        <authorList>
            <person name="Sun Q."/>
            <person name="Inoue M."/>
        </authorList>
    </citation>
    <scope>NUCLEOTIDE SEQUENCE</scope>
    <source>
        <strain evidence="2">VKM B-3255</strain>
    </source>
</reference>
<feature type="transmembrane region" description="Helical" evidence="1">
    <location>
        <begin position="252"/>
        <end position="270"/>
    </location>
</feature>
<keyword evidence="1" id="KW-1133">Transmembrane helix</keyword>
<feature type="transmembrane region" description="Helical" evidence="1">
    <location>
        <begin position="87"/>
        <end position="109"/>
    </location>
</feature>
<feature type="transmembrane region" description="Helical" evidence="1">
    <location>
        <begin position="187"/>
        <end position="207"/>
    </location>
</feature>
<feature type="transmembrane region" description="Helical" evidence="1">
    <location>
        <begin position="282"/>
        <end position="300"/>
    </location>
</feature>
<keyword evidence="1" id="KW-0472">Membrane</keyword>
<feature type="transmembrane region" description="Helical" evidence="1">
    <location>
        <begin position="223"/>
        <end position="245"/>
    </location>
</feature>
<evidence type="ECO:0000256" key="1">
    <source>
        <dbReference type="SAM" id="Phobius"/>
    </source>
</evidence>
<feature type="transmembrane region" description="Helical" evidence="1">
    <location>
        <begin position="63"/>
        <end position="81"/>
    </location>
</feature>
<evidence type="ECO:0000313" key="2">
    <source>
        <dbReference type="EMBL" id="MBS9477967.1"/>
    </source>
</evidence>
<comment type="caution">
    <text evidence="2">The sequence shown here is derived from an EMBL/GenBank/DDBJ whole genome shotgun (WGS) entry which is preliminary data.</text>
</comment>
<feature type="transmembrane region" description="Helical" evidence="1">
    <location>
        <begin position="36"/>
        <end position="54"/>
    </location>
</feature>